<dbReference type="eggNOG" id="COG0589">
    <property type="taxonomic scope" value="Bacteria"/>
</dbReference>
<dbReference type="Gene3D" id="3.40.50.620">
    <property type="entry name" value="HUPs"/>
    <property type="match status" value="2"/>
</dbReference>
<feature type="domain" description="UspA" evidence="4">
    <location>
        <begin position="4"/>
        <end position="136"/>
    </location>
</feature>
<evidence type="ECO:0000256" key="2">
    <source>
        <dbReference type="ARBA" id="ARBA00022741"/>
    </source>
</evidence>
<organism evidence="5 6">
    <name type="scientific">Mycolicibacterium iranicum</name>
    <name type="common">Mycobacterium iranicum</name>
    <dbReference type="NCBI Taxonomy" id="912594"/>
    <lineage>
        <taxon>Bacteria</taxon>
        <taxon>Bacillati</taxon>
        <taxon>Actinomycetota</taxon>
        <taxon>Actinomycetes</taxon>
        <taxon>Mycobacteriales</taxon>
        <taxon>Mycobacteriaceae</taxon>
        <taxon>Mycolicibacterium</taxon>
    </lineage>
</organism>
<dbReference type="EMBL" id="LWCS01000035">
    <property type="protein sequence ID" value="OAN36226.1"/>
    <property type="molecule type" value="Genomic_DNA"/>
</dbReference>
<feature type="domain" description="UspA" evidence="4">
    <location>
        <begin position="166"/>
        <end position="283"/>
    </location>
</feature>
<keyword evidence="3" id="KW-0067">ATP-binding</keyword>
<dbReference type="GO" id="GO:0005524">
    <property type="term" value="F:ATP binding"/>
    <property type="evidence" value="ECO:0007669"/>
    <property type="project" value="UniProtKB-KW"/>
</dbReference>
<protein>
    <submittedName>
        <fullName evidence="5">Universal stress protein UspA</fullName>
    </submittedName>
</protein>
<evidence type="ECO:0000256" key="1">
    <source>
        <dbReference type="ARBA" id="ARBA00008791"/>
    </source>
</evidence>
<dbReference type="STRING" id="912594.AWC12_05930"/>
<comment type="similarity">
    <text evidence="1">Belongs to the universal stress protein A family.</text>
</comment>
<comment type="caution">
    <text evidence="5">The sequence shown here is derived from an EMBL/GenBank/DDBJ whole genome shotgun (WGS) entry which is preliminary data.</text>
</comment>
<proteinExistence type="inferred from homology"/>
<dbReference type="CDD" id="cd00293">
    <property type="entry name" value="USP-like"/>
    <property type="match status" value="2"/>
</dbReference>
<dbReference type="InterPro" id="IPR006015">
    <property type="entry name" value="Universal_stress_UspA"/>
</dbReference>
<keyword evidence="2" id="KW-0547">Nucleotide-binding</keyword>
<evidence type="ECO:0000313" key="6">
    <source>
        <dbReference type="Proteomes" id="UP000078396"/>
    </source>
</evidence>
<dbReference type="Pfam" id="PF00582">
    <property type="entry name" value="Usp"/>
    <property type="match status" value="2"/>
</dbReference>
<dbReference type="PRINTS" id="PR01438">
    <property type="entry name" value="UNVRSLSTRESS"/>
</dbReference>
<dbReference type="PANTHER" id="PTHR46268:SF27">
    <property type="entry name" value="UNIVERSAL STRESS PROTEIN RV2623"/>
    <property type="match status" value="1"/>
</dbReference>
<dbReference type="SUPFAM" id="SSF52402">
    <property type="entry name" value="Adenine nucleotide alpha hydrolases-like"/>
    <property type="match status" value="2"/>
</dbReference>
<dbReference type="AlphaFoldDB" id="A0A178LR29"/>
<dbReference type="InterPro" id="IPR006016">
    <property type="entry name" value="UspA"/>
</dbReference>
<dbReference type="PANTHER" id="PTHR46268">
    <property type="entry name" value="STRESS RESPONSE PROTEIN NHAX"/>
    <property type="match status" value="1"/>
</dbReference>
<sequence length="288" mass="30157">MHLTVGYLATPTGDDGIALASALARTFDATVDVVIVVREELPDGHPGRAEYQRMLVVRGEQWVAKAVASLQADGVTAGSEVIVGESFAQQLVEFAESKSSDLIVVGGARDGFFGRHTIGPVTGALLHISSIPVALAPRGYAEDPDERIHAVTAAVPTRPGDDNPLPFTITLASAAGLRVRMLSLVSAENLAEAGSAKEVRALQRAAAEENLAVAARALPDAPEIESLVADGMTLESALKKLKWDDGDLLVVGSSRFAAPRRIFLGSTASRILAGVDVPVIVVPRDAEE</sequence>
<dbReference type="RefSeq" id="WP_064283313.1">
    <property type="nucleotide sequence ID" value="NZ_LWCS01000035.1"/>
</dbReference>
<reference evidence="5 6" key="1">
    <citation type="submission" date="2016-04" db="EMBL/GenBank/DDBJ databases">
        <title>Draft Genome Sequences of Staphylococcus capitis Strain H36, S. capitis Strain H65, S. cohnii Strain H62, S. hominis Strain H69, Mycobacterium iranicum Strain H39, Plantibacter sp. Strain H53, Pseudomonas oryzihabitans Strain H72, and Microbacterium sp. Strain H83, isolated from residential settings.</title>
        <authorList>
            <person name="Lymperopoulou D."/>
            <person name="Adams R.I."/>
            <person name="Lindow S."/>
            <person name="Coil D.A."/>
            <person name="Jospin G."/>
            <person name="Eisen J.A."/>
        </authorList>
    </citation>
    <scope>NUCLEOTIDE SEQUENCE [LARGE SCALE GENOMIC DNA]</scope>
    <source>
        <strain evidence="5 6">H39</strain>
    </source>
</reference>
<accession>A0A178LR29</accession>
<gene>
    <name evidence="5" type="ORF">A4X20_24990</name>
</gene>
<dbReference type="Proteomes" id="UP000078396">
    <property type="component" value="Unassembled WGS sequence"/>
</dbReference>
<evidence type="ECO:0000313" key="5">
    <source>
        <dbReference type="EMBL" id="OAN36226.1"/>
    </source>
</evidence>
<evidence type="ECO:0000259" key="4">
    <source>
        <dbReference type="Pfam" id="PF00582"/>
    </source>
</evidence>
<dbReference type="InterPro" id="IPR014729">
    <property type="entry name" value="Rossmann-like_a/b/a_fold"/>
</dbReference>
<name>A0A178LR29_MYCIR</name>
<evidence type="ECO:0000256" key="3">
    <source>
        <dbReference type="ARBA" id="ARBA00022840"/>
    </source>
</evidence>
<dbReference type="OrthoDB" id="5242641at2"/>